<organism evidence="4 5">
    <name type="scientific">Candidatus Anaerobiospirillum pullistercoris</name>
    <dbReference type="NCBI Taxonomy" id="2838452"/>
    <lineage>
        <taxon>Bacteria</taxon>
        <taxon>Pseudomonadati</taxon>
        <taxon>Pseudomonadota</taxon>
        <taxon>Gammaproteobacteria</taxon>
        <taxon>Aeromonadales</taxon>
        <taxon>Succinivibrionaceae</taxon>
        <taxon>Anaerobiospirillum</taxon>
    </lineage>
</organism>
<dbReference type="PROSITE" id="PS00455">
    <property type="entry name" value="AMP_BINDING"/>
    <property type="match status" value="1"/>
</dbReference>
<dbReference type="AlphaFoldDB" id="A0A9D1WE50"/>
<dbReference type="PANTHER" id="PTHR44845:SF4">
    <property type="entry name" value="NONRIBOSOMAL PEPTIDE SYNTHASE INPA"/>
    <property type="match status" value="1"/>
</dbReference>
<reference evidence="4" key="2">
    <citation type="submission" date="2021-04" db="EMBL/GenBank/DDBJ databases">
        <authorList>
            <person name="Gilroy R."/>
        </authorList>
    </citation>
    <scope>NUCLEOTIDE SEQUENCE</scope>
    <source>
        <strain evidence="4">USASDec5-558</strain>
    </source>
</reference>
<name>A0A9D1WE50_9GAMM</name>
<dbReference type="EMBL" id="DXEV01000168">
    <property type="protein sequence ID" value="HIX57511.1"/>
    <property type="molecule type" value="Genomic_DNA"/>
</dbReference>
<feature type="domain" description="AMP-dependent synthetase/ligase" evidence="3">
    <location>
        <begin position="14"/>
        <end position="392"/>
    </location>
</feature>
<comment type="caution">
    <text evidence="4">The sequence shown here is derived from an EMBL/GenBank/DDBJ whole genome shotgun (WGS) entry which is preliminary data.</text>
</comment>
<dbReference type="Pfam" id="PF00501">
    <property type="entry name" value="AMP-binding"/>
    <property type="match status" value="1"/>
</dbReference>
<dbReference type="InterPro" id="IPR042099">
    <property type="entry name" value="ANL_N_sf"/>
</dbReference>
<dbReference type="Gene3D" id="3.40.50.12780">
    <property type="entry name" value="N-terminal domain of ligase-like"/>
    <property type="match status" value="1"/>
</dbReference>
<dbReference type="SUPFAM" id="SSF56801">
    <property type="entry name" value="Acetyl-CoA synthetase-like"/>
    <property type="match status" value="1"/>
</dbReference>
<reference evidence="4" key="1">
    <citation type="journal article" date="2021" name="PeerJ">
        <title>Extensive microbial diversity within the chicken gut microbiome revealed by metagenomics and culture.</title>
        <authorList>
            <person name="Gilroy R."/>
            <person name="Ravi A."/>
            <person name="Getino M."/>
            <person name="Pursley I."/>
            <person name="Horton D.L."/>
            <person name="Alikhan N.F."/>
            <person name="Baker D."/>
            <person name="Gharbi K."/>
            <person name="Hall N."/>
            <person name="Watson M."/>
            <person name="Adriaenssens E.M."/>
            <person name="Foster-Nyarko E."/>
            <person name="Jarju S."/>
            <person name="Secka A."/>
            <person name="Antonio M."/>
            <person name="Oren A."/>
            <person name="Chaudhuri R.R."/>
            <person name="La Ragione R."/>
            <person name="Hildebrand F."/>
            <person name="Pallen M.J."/>
        </authorList>
    </citation>
    <scope>NUCLEOTIDE SEQUENCE</scope>
    <source>
        <strain evidence="4">USASDec5-558</strain>
    </source>
</reference>
<accession>A0A9D1WE50</accession>
<dbReference type="Gene3D" id="3.30.300.30">
    <property type="match status" value="1"/>
</dbReference>
<evidence type="ECO:0000256" key="1">
    <source>
        <dbReference type="ARBA" id="ARBA00022450"/>
    </source>
</evidence>
<dbReference type="InterPro" id="IPR020845">
    <property type="entry name" value="AMP-binding_CS"/>
</dbReference>
<dbReference type="InterPro" id="IPR045851">
    <property type="entry name" value="AMP-bd_C_sf"/>
</dbReference>
<evidence type="ECO:0000313" key="5">
    <source>
        <dbReference type="Proteomes" id="UP000886829"/>
    </source>
</evidence>
<evidence type="ECO:0000313" key="4">
    <source>
        <dbReference type="EMBL" id="HIX57511.1"/>
    </source>
</evidence>
<dbReference type="PANTHER" id="PTHR44845">
    <property type="entry name" value="CARRIER DOMAIN-CONTAINING PROTEIN"/>
    <property type="match status" value="1"/>
</dbReference>
<proteinExistence type="predicted"/>
<keyword evidence="2" id="KW-0597">Phosphoprotein</keyword>
<dbReference type="InterPro" id="IPR000873">
    <property type="entry name" value="AMP-dep_synth/lig_dom"/>
</dbReference>
<gene>
    <name evidence="4" type="ORF">H9850_08585</name>
</gene>
<dbReference type="Proteomes" id="UP000886829">
    <property type="component" value="Unassembled WGS sequence"/>
</dbReference>
<evidence type="ECO:0000256" key="2">
    <source>
        <dbReference type="ARBA" id="ARBA00022553"/>
    </source>
</evidence>
<keyword evidence="1" id="KW-0596">Phosphopantetheine</keyword>
<protein>
    <submittedName>
        <fullName evidence="4">AMP-binding protein</fullName>
    </submittedName>
</protein>
<evidence type="ECO:0000259" key="3">
    <source>
        <dbReference type="Pfam" id="PF00501"/>
    </source>
</evidence>
<sequence length="534" mass="60620">MTSNYQYNIDDYLRHSAQYRPDKTAIVDHNGERPTTFAQINNFAERLGSHLIAQGLERQPILLILPKNMEAIGCFAGVTKSNNFYTIFDESAPLERLLKVISVFAPKLIITRQEYKLLPELQAHLQNDAKQELIPFLQVEAIPSLPIDESALAQRRCTHIDTDLLYVLFTSGSTGEPKGVTICHKSVIDYIEWVSSEFGFSEETVFLNQSPLYFDNSITDIYSTFKAGSTLHLINSMWFAFPAKVLKYMNDHHVTTIFWVPSVLCFFVNSSAVEHFADQLHDLKQILFSAEPMPNKQLNVWRKYLPQCTFSNLFGPTEITDICACYHVNREFKDDEILPIGFACANTQLLVFAPEESPAKDAAPQYRLITPDQVGEKGLLFVRGSSLSLGYYANQAKTDAVFIQNPLHHNYLDRLYNTGDIVAYNEHGELVCYGRADSQIKFQGHRIELGEIEAIVSGHSEVKGCACVFDQQIGLFYTADHDLDLRSYLRDKLPSYMIPTQIVREEQFKLNVNGKIDRLALKAKLKTLVHSGKH</sequence>